<protein>
    <submittedName>
        <fullName evidence="10">Pimeloyl-CoA dehydrogenase large subunit</fullName>
    </submittedName>
</protein>
<proteinExistence type="inferred from homology"/>
<dbReference type="InterPro" id="IPR006091">
    <property type="entry name" value="Acyl-CoA_Oxase/DH_mid-dom"/>
</dbReference>
<evidence type="ECO:0000259" key="8">
    <source>
        <dbReference type="Pfam" id="PF02770"/>
    </source>
</evidence>
<dbReference type="AlphaFoldDB" id="A0A848EL04"/>
<dbReference type="Pfam" id="PF02770">
    <property type="entry name" value="Acyl-CoA_dh_M"/>
    <property type="match status" value="1"/>
</dbReference>
<feature type="domain" description="Acyl-CoA dehydrogenase/oxidase N-terminal" evidence="9">
    <location>
        <begin position="8"/>
        <end position="121"/>
    </location>
</feature>
<dbReference type="PANTHER" id="PTHR43292">
    <property type="entry name" value="ACYL-COA DEHYDROGENASE"/>
    <property type="match status" value="1"/>
</dbReference>
<accession>A0A848EL04</accession>
<comment type="cofactor">
    <cofactor evidence="1 6">
        <name>FAD</name>
        <dbReference type="ChEBI" id="CHEBI:57692"/>
    </cofactor>
</comment>
<evidence type="ECO:0000256" key="2">
    <source>
        <dbReference type="ARBA" id="ARBA00009347"/>
    </source>
</evidence>
<dbReference type="Pfam" id="PF02771">
    <property type="entry name" value="Acyl-CoA_dh_N"/>
    <property type="match status" value="1"/>
</dbReference>
<evidence type="ECO:0000256" key="1">
    <source>
        <dbReference type="ARBA" id="ARBA00001974"/>
    </source>
</evidence>
<dbReference type="InterPro" id="IPR052161">
    <property type="entry name" value="Mycobact_Acyl-CoA_DH"/>
</dbReference>
<dbReference type="PANTHER" id="PTHR43292:SF3">
    <property type="entry name" value="ACYL-COA DEHYDROGENASE FADE29"/>
    <property type="match status" value="1"/>
</dbReference>
<evidence type="ECO:0000313" key="10">
    <source>
        <dbReference type="EMBL" id="NMJ44449.1"/>
    </source>
</evidence>
<keyword evidence="11" id="KW-1185">Reference proteome</keyword>
<keyword evidence="5 6" id="KW-0560">Oxidoreductase</keyword>
<dbReference type="GO" id="GO:0005886">
    <property type="term" value="C:plasma membrane"/>
    <property type="evidence" value="ECO:0007669"/>
    <property type="project" value="TreeGrafter"/>
</dbReference>
<dbReference type="Proteomes" id="UP000548582">
    <property type="component" value="Unassembled WGS sequence"/>
</dbReference>
<evidence type="ECO:0000256" key="4">
    <source>
        <dbReference type="ARBA" id="ARBA00022827"/>
    </source>
</evidence>
<reference evidence="10 11" key="1">
    <citation type="submission" date="2020-03" db="EMBL/GenBank/DDBJ databases">
        <authorList>
            <person name="Sun Q."/>
        </authorList>
    </citation>
    <scope>NUCLEOTIDE SEQUENCE [LARGE SCALE GENOMIC DNA]</scope>
    <source>
        <strain evidence="10 11">JC162</strain>
    </source>
</reference>
<evidence type="ECO:0000313" key="11">
    <source>
        <dbReference type="Proteomes" id="UP000548582"/>
    </source>
</evidence>
<comment type="caution">
    <text evidence="10">The sequence shown here is derived from an EMBL/GenBank/DDBJ whole genome shotgun (WGS) entry which is preliminary data.</text>
</comment>
<evidence type="ECO:0000259" key="7">
    <source>
        <dbReference type="Pfam" id="PF00441"/>
    </source>
</evidence>
<dbReference type="GO" id="GO:0016627">
    <property type="term" value="F:oxidoreductase activity, acting on the CH-CH group of donors"/>
    <property type="evidence" value="ECO:0007669"/>
    <property type="project" value="InterPro"/>
</dbReference>
<keyword evidence="4 6" id="KW-0274">FAD</keyword>
<comment type="similarity">
    <text evidence="2 6">Belongs to the acyl-CoA dehydrogenase family.</text>
</comment>
<feature type="domain" description="Acyl-CoA dehydrogenase/oxidase C-terminal" evidence="7">
    <location>
        <begin position="232"/>
        <end position="390"/>
    </location>
</feature>
<dbReference type="GO" id="GO:0050660">
    <property type="term" value="F:flavin adenine dinucleotide binding"/>
    <property type="evidence" value="ECO:0007669"/>
    <property type="project" value="InterPro"/>
</dbReference>
<dbReference type="InterPro" id="IPR009075">
    <property type="entry name" value="AcylCo_DH/oxidase_C"/>
</dbReference>
<dbReference type="InterPro" id="IPR009100">
    <property type="entry name" value="AcylCoA_DH/oxidase_NM_dom_sf"/>
</dbReference>
<feature type="domain" description="Acyl-CoA oxidase/dehydrogenase middle" evidence="8">
    <location>
        <begin position="126"/>
        <end position="220"/>
    </location>
</feature>
<dbReference type="InterPro" id="IPR036250">
    <property type="entry name" value="AcylCo_DH-like_C"/>
</dbReference>
<gene>
    <name evidence="10" type="ORF">GWK16_24605</name>
</gene>
<evidence type="ECO:0000256" key="5">
    <source>
        <dbReference type="ARBA" id="ARBA00023002"/>
    </source>
</evidence>
<keyword evidence="3 6" id="KW-0285">Flavoprotein</keyword>
<dbReference type="SUPFAM" id="SSF47203">
    <property type="entry name" value="Acyl-CoA dehydrogenase C-terminal domain-like"/>
    <property type="match status" value="1"/>
</dbReference>
<sequence length="392" mass="43204">MGGVPAADELDGFRAEVRGFLTSALPRALAARAKAGHTLSRDELMFWHRVLHERGWVAPGWPRDYGGAGWTILQRHIFDEESARAGAPSVIPMALTIVGPLLIAHGTDEQRARYLPRILDGSEIWCQGWSEPEAGSDLASLRCHAERVGDEYVINGTKIWTTFAQWADRCMLLARTASGDRRQFGITILLVDMRRPGVSVRPLPSLDGMHVLNQVYFDDVRVPVSDRVGLEDQGWGLLKSTVGHERILNADVGRARAMLDRLIRIVQAGPGAQPGLRIRIARAAIRFRALETLVLRALDSPDPANASGASLIKVRGTELQQELSWLMSEALGLYGLPLLPDVMQDGWQDETPIGPEDAATVTPFYLFWRKASISAGTSEIMRNLIAQQVLGR</sequence>
<dbReference type="Pfam" id="PF00441">
    <property type="entry name" value="Acyl-CoA_dh_1"/>
    <property type="match status" value="1"/>
</dbReference>
<dbReference type="InterPro" id="IPR046373">
    <property type="entry name" value="Acyl-CoA_Oxase/DH_mid-dom_sf"/>
</dbReference>
<dbReference type="InterPro" id="IPR037069">
    <property type="entry name" value="AcylCoA_DH/ox_N_sf"/>
</dbReference>
<evidence type="ECO:0000256" key="6">
    <source>
        <dbReference type="RuleBase" id="RU362125"/>
    </source>
</evidence>
<dbReference type="Gene3D" id="1.10.540.10">
    <property type="entry name" value="Acyl-CoA dehydrogenase/oxidase, N-terminal domain"/>
    <property type="match status" value="1"/>
</dbReference>
<organism evidence="10 11">
    <name type="scientific">Neoroseomonas marina</name>
    <dbReference type="NCBI Taxonomy" id="1232220"/>
    <lineage>
        <taxon>Bacteria</taxon>
        <taxon>Pseudomonadati</taxon>
        <taxon>Pseudomonadota</taxon>
        <taxon>Alphaproteobacteria</taxon>
        <taxon>Acetobacterales</taxon>
        <taxon>Acetobacteraceae</taxon>
        <taxon>Neoroseomonas</taxon>
    </lineage>
</organism>
<dbReference type="Gene3D" id="1.20.140.10">
    <property type="entry name" value="Butyryl-CoA Dehydrogenase, subunit A, domain 3"/>
    <property type="match status" value="1"/>
</dbReference>
<evidence type="ECO:0000259" key="9">
    <source>
        <dbReference type="Pfam" id="PF02771"/>
    </source>
</evidence>
<dbReference type="Gene3D" id="2.40.110.10">
    <property type="entry name" value="Butyryl-CoA Dehydrogenase, subunit A, domain 2"/>
    <property type="match status" value="1"/>
</dbReference>
<evidence type="ECO:0000256" key="3">
    <source>
        <dbReference type="ARBA" id="ARBA00022630"/>
    </source>
</evidence>
<dbReference type="RefSeq" id="WP_170056629.1">
    <property type="nucleotide sequence ID" value="NZ_JABBKX010000017.1"/>
</dbReference>
<dbReference type="EMBL" id="JABBKX010000017">
    <property type="protein sequence ID" value="NMJ44449.1"/>
    <property type="molecule type" value="Genomic_DNA"/>
</dbReference>
<dbReference type="SUPFAM" id="SSF56645">
    <property type="entry name" value="Acyl-CoA dehydrogenase NM domain-like"/>
    <property type="match status" value="1"/>
</dbReference>
<dbReference type="InterPro" id="IPR013786">
    <property type="entry name" value="AcylCoA_DH/ox_N"/>
</dbReference>
<name>A0A848EL04_9PROT</name>